<accession>A0A1D7VTT4</accession>
<name>A0A1D7VTT4_9ACTN</name>
<dbReference type="RefSeq" id="WP_069572348.1">
    <property type="nucleotide sequence ID" value="NZ_CP017157.1"/>
</dbReference>
<feature type="compositionally biased region" description="Basic and acidic residues" evidence="1">
    <location>
        <begin position="1"/>
        <end position="28"/>
    </location>
</feature>
<dbReference type="KEGG" id="slc:SL103_31435"/>
<sequence length="485" mass="49543">MVDARQEYNSAKDMERQRKEHERDERLKSFKGQTPTRRSPSDFHHHGLNALRAMIDNANPEAIETSGHHWRASADRLAGEDGHGGIRKAFMDAVNHASAHWEGSAAEAFRREAGKVLVKLDRTYQHSRNVESTLIGSRSSGPESSVAHSLREAKKAMSKIHDPGVMDRAMDEKGDDSQFKRDMANPKMDTRMALELNRDNLSLTKERQVEAVIVMDELAANYDAHAGVLHEGVDPGGPRGDWPKEPSSKPAPPPVHMPVIGGSHPRTSSQMPKAPKMPNGAGGGAVPAGFDGPKINRPELPVTTGLDSVQGGTLTPPSVGGGGLGGGTTGGGHGAPGGTGGGFPGGAVPPGAIGMPGGGMGAGGARGTGGAGGMRGGGMPGAGAGAGKAGGAKGAAGRGPQARTRGGLVGKPGGPAGGAKQGGSGLHRSRGGKNAAAGAAGAAGAKGKGKGKGDKERTTGQRPDYLVEDEETWTPQRNVAPRVIE</sequence>
<feature type="compositionally biased region" description="Low complexity" evidence="1">
    <location>
        <begin position="432"/>
        <end position="445"/>
    </location>
</feature>
<feature type="region of interest" description="Disordered" evidence="1">
    <location>
        <begin position="229"/>
        <end position="360"/>
    </location>
</feature>
<evidence type="ECO:0000313" key="2">
    <source>
        <dbReference type="EMBL" id="AOP50173.1"/>
    </source>
</evidence>
<dbReference type="Proteomes" id="UP000094094">
    <property type="component" value="Chromosome"/>
</dbReference>
<proteinExistence type="predicted"/>
<feature type="region of interest" description="Disordered" evidence="1">
    <location>
        <begin position="382"/>
        <end position="485"/>
    </location>
</feature>
<feature type="compositionally biased region" description="Gly residues" evidence="1">
    <location>
        <begin position="407"/>
        <end position="425"/>
    </location>
</feature>
<keyword evidence="3" id="KW-1185">Reference proteome</keyword>
<protein>
    <recommendedName>
        <fullName evidence="4">PPE family domain-containing protein</fullName>
    </recommendedName>
</protein>
<feature type="compositionally biased region" description="Gly residues" evidence="1">
    <location>
        <begin position="382"/>
        <end position="397"/>
    </location>
</feature>
<dbReference type="OrthoDB" id="3872984at2"/>
<organism evidence="2 3">
    <name type="scientific">Streptomyces lydicus</name>
    <dbReference type="NCBI Taxonomy" id="47763"/>
    <lineage>
        <taxon>Bacteria</taxon>
        <taxon>Bacillati</taxon>
        <taxon>Actinomycetota</taxon>
        <taxon>Actinomycetes</taxon>
        <taxon>Kitasatosporales</taxon>
        <taxon>Streptomycetaceae</taxon>
        <taxon>Streptomyces</taxon>
    </lineage>
</organism>
<dbReference type="EMBL" id="CP017157">
    <property type="protein sequence ID" value="AOP50173.1"/>
    <property type="molecule type" value="Genomic_DNA"/>
</dbReference>
<reference evidence="2 3" key="1">
    <citation type="submission" date="2016-09" db="EMBL/GenBank/DDBJ databases">
        <title>Complete genome sequencing of Streptomyces lydicus 103 and metabolic pathways analysis of antibiotic biosynthesis.</title>
        <authorList>
            <person name="Jia N."/>
            <person name="Ding M.-Z."/>
            <person name="Gao F."/>
            <person name="Yuan Y.-J."/>
        </authorList>
    </citation>
    <scope>NUCLEOTIDE SEQUENCE [LARGE SCALE GENOMIC DNA]</scope>
    <source>
        <strain evidence="2 3">103</strain>
    </source>
</reference>
<dbReference type="AlphaFoldDB" id="A0A1D7VTT4"/>
<feature type="compositionally biased region" description="Gly residues" evidence="1">
    <location>
        <begin position="319"/>
        <end position="345"/>
    </location>
</feature>
<evidence type="ECO:0000313" key="3">
    <source>
        <dbReference type="Proteomes" id="UP000094094"/>
    </source>
</evidence>
<gene>
    <name evidence="2" type="ORF">SL103_31435</name>
</gene>
<feature type="region of interest" description="Disordered" evidence="1">
    <location>
        <begin position="1"/>
        <end position="44"/>
    </location>
</feature>
<evidence type="ECO:0000256" key="1">
    <source>
        <dbReference type="SAM" id="MobiDB-lite"/>
    </source>
</evidence>
<evidence type="ECO:0008006" key="4">
    <source>
        <dbReference type="Google" id="ProtNLM"/>
    </source>
</evidence>